<dbReference type="FunCoup" id="A0A6P9A4V3">
    <property type="interactions" value="770"/>
</dbReference>
<evidence type="ECO:0000256" key="3">
    <source>
        <dbReference type="ARBA" id="ARBA00023242"/>
    </source>
</evidence>
<feature type="domain" description="PIF1/LRR1 pleckstrin homology" evidence="4">
    <location>
        <begin position="1"/>
        <end position="113"/>
    </location>
</feature>
<reference evidence="6" key="1">
    <citation type="submission" date="2025-08" db="UniProtKB">
        <authorList>
            <consortium name="RefSeq"/>
        </authorList>
    </citation>
    <scope>IDENTIFICATION</scope>
    <source>
        <tissue evidence="6">Total insect</tissue>
    </source>
</reference>
<dbReference type="InterPro" id="IPR001611">
    <property type="entry name" value="Leu-rich_rpt"/>
</dbReference>
<dbReference type="InterPro" id="IPR003591">
    <property type="entry name" value="Leu-rich_rpt_typical-subtyp"/>
</dbReference>
<keyword evidence="3" id="KW-0539">Nucleus</keyword>
<dbReference type="PROSITE" id="PS51450">
    <property type="entry name" value="LRR"/>
    <property type="match status" value="1"/>
</dbReference>
<dbReference type="PANTHER" id="PTHR48051">
    <property type="match status" value="1"/>
</dbReference>
<sequence>MRLNCTVERRDRQFPTLAVKGKRPTASVLSIGLKTNKGEVAIIHHSITTKENTSYNVKGNILKVHSKFIEEGKTTISFAQPPHDLMIKANDVIQLKSFLGSIRSVLQGKELSKGGGGLSSLNAPVKVHRPKTTLVITSGGQYPVLEGFPRTLVHLQINGLERATFDSRILKLNLLKTLDLSNNKLKILPRGLGDLPNLSELLLANNDLGSAARQRGAWDWLRGPQLSKGLQLLDLRSNDIPALPSFIRDCVGLTTLKLDKNQLTILPSGIGKMSSLRELYASQNNLRFLPGSMKMMAPPLTHLDVSNNPFTGECITTQMITMKPLSLKELAARCVIAKKIFVSEAIIPLTVLQFMHGCDFCACGSACFNPAYSKIVYSCIGKIASSYTVSIGESTHKPFRMSICSDRCIRNKFADQLAS</sequence>
<organism evidence="6">
    <name type="scientific">Thrips palmi</name>
    <name type="common">Melon thrips</name>
    <dbReference type="NCBI Taxonomy" id="161013"/>
    <lineage>
        <taxon>Eukaryota</taxon>
        <taxon>Metazoa</taxon>
        <taxon>Ecdysozoa</taxon>
        <taxon>Arthropoda</taxon>
        <taxon>Hexapoda</taxon>
        <taxon>Insecta</taxon>
        <taxon>Pterygota</taxon>
        <taxon>Neoptera</taxon>
        <taxon>Paraneoptera</taxon>
        <taxon>Thysanoptera</taxon>
        <taxon>Terebrantia</taxon>
        <taxon>Thripoidea</taxon>
        <taxon>Thripidae</taxon>
        <taxon>Thrips</taxon>
    </lineage>
</organism>
<dbReference type="GO" id="GO:0005737">
    <property type="term" value="C:cytoplasm"/>
    <property type="evidence" value="ECO:0007669"/>
    <property type="project" value="TreeGrafter"/>
</dbReference>
<keyword evidence="1" id="KW-0433">Leucine-rich repeat</keyword>
<dbReference type="KEGG" id="tpal:117652286"/>
<keyword evidence="5" id="KW-1185">Reference proteome</keyword>
<name>A0A6P9A4V3_THRPL</name>
<dbReference type="InterPro" id="IPR050216">
    <property type="entry name" value="LRR_domain-containing"/>
</dbReference>
<dbReference type="PANTHER" id="PTHR48051:SF52">
    <property type="entry name" value="LEUCINE-RICH REPEAT PROTEIN 1"/>
    <property type="match status" value="1"/>
</dbReference>
<evidence type="ECO:0000313" key="5">
    <source>
        <dbReference type="Proteomes" id="UP000515158"/>
    </source>
</evidence>
<proteinExistence type="predicted"/>
<accession>A0A6P9A4V3</accession>
<dbReference type="SMART" id="SM00369">
    <property type="entry name" value="LRR_TYP"/>
    <property type="match status" value="4"/>
</dbReference>
<dbReference type="InParanoid" id="A0A6P9A4V3"/>
<dbReference type="Pfam" id="PF25344">
    <property type="entry name" value="PH_LRR1"/>
    <property type="match status" value="1"/>
</dbReference>
<evidence type="ECO:0000313" key="6">
    <source>
        <dbReference type="RefSeq" id="XP_034252973.1"/>
    </source>
</evidence>
<dbReference type="OrthoDB" id="17912at2759"/>
<dbReference type="CTD" id="34449"/>
<dbReference type="AlphaFoldDB" id="A0A6P9A4V3"/>
<dbReference type="SUPFAM" id="SSF52047">
    <property type="entry name" value="RNI-like"/>
    <property type="match status" value="1"/>
</dbReference>
<dbReference type="Proteomes" id="UP000515158">
    <property type="component" value="Unplaced"/>
</dbReference>
<dbReference type="Gene3D" id="3.80.10.10">
    <property type="entry name" value="Ribonuclease Inhibitor"/>
    <property type="match status" value="2"/>
</dbReference>
<protein>
    <submittedName>
        <fullName evidence="6">Leucine-rich repeat protein 1</fullName>
    </submittedName>
</protein>
<keyword evidence="2" id="KW-0677">Repeat</keyword>
<evidence type="ECO:0000256" key="2">
    <source>
        <dbReference type="ARBA" id="ARBA00022737"/>
    </source>
</evidence>
<evidence type="ECO:0000256" key="1">
    <source>
        <dbReference type="ARBA" id="ARBA00022614"/>
    </source>
</evidence>
<dbReference type="InterPro" id="IPR057437">
    <property type="entry name" value="PIF1/LRR1_PH"/>
</dbReference>
<gene>
    <name evidence="6" type="primary">LOC117652286</name>
</gene>
<dbReference type="InterPro" id="IPR032675">
    <property type="entry name" value="LRR_dom_sf"/>
</dbReference>
<dbReference type="Pfam" id="PF00560">
    <property type="entry name" value="LRR_1"/>
    <property type="match status" value="2"/>
</dbReference>
<dbReference type="RefSeq" id="XP_034252973.1">
    <property type="nucleotide sequence ID" value="XM_034397082.1"/>
</dbReference>
<dbReference type="GeneID" id="117652286"/>
<evidence type="ECO:0000259" key="4">
    <source>
        <dbReference type="Pfam" id="PF25344"/>
    </source>
</evidence>